<dbReference type="Pfam" id="PF00593">
    <property type="entry name" value="TonB_dep_Rec_b-barrel"/>
    <property type="match status" value="1"/>
</dbReference>
<keyword evidence="7 8" id="KW-0998">Cell outer membrane</keyword>
<dbReference type="OrthoDB" id="9782587at2"/>
<reference evidence="12 13" key="1">
    <citation type="submission" date="2017-09" db="EMBL/GenBank/DDBJ databases">
        <title>Whole genomes of Flavobacteriaceae.</title>
        <authorList>
            <person name="Stine C."/>
            <person name="Li C."/>
            <person name="Tadesse D."/>
        </authorList>
    </citation>
    <scope>NUCLEOTIDE SEQUENCE [LARGE SCALE GENOMIC DNA]</scope>
    <source>
        <strain evidence="12 13">ATCC 35036</strain>
    </source>
</reference>
<comment type="caution">
    <text evidence="12">The sequence shown here is derived from an EMBL/GenBank/DDBJ whole genome shotgun (WGS) entry which is preliminary data.</text>
</comment>
<organism evidence="12 13">
    <name type="scientific">Flavobacterium branchiophilum</name>
    <dbReference type="NCBI Taxonomy" id="55197"/>
    <lineage>
        <taxon>Bacteria</taxon>
        <taxon>Pseudomonadati</taxon>
        <taxon>Bacteroidota</taxon>
        <taxon>Flavobacteriia</taxon>
        <taxon>Flavobacteriales</taxon>
        <taxon>Flavobacteriaceae</taxon>
        <taxon>Flavobacterium</taxon>
    </lineage>
</organism>
<evidence type="ECO:0000313" key="13">
    <source>
        <dbReference type="Proteomes" id="UP000220828"/>
    </source>
</evidence>
<keyword evidence="5 9" id="KW-0798">TonB box</keyword>
<dbReference type="AlphaFoldDB" id="A0A2H3KPE0"/>
<dbReference type="RefSeq" id="WP_097554564.1">
    <property type="nucleotide sequence ID" value="NZ_PCMW01000069.1"/>
</dbReference>
<evidence type="ECO:0000256" key="1">
    <source>
        <dbReference type="ARBA" id="ARBA00004571"/>
    </source>
</evidence>
<dbReference type="InterPro" id="IPR012910">
    <property type="entry name" value="Plug_dom"/>
</dbReference>
<evidence type="ECO:0000313" key="12">
    <source>
        <dbReference type="EMBL" id="PDS23077.1"/>
    </source>
</evidence>
<name>A0A2H3KPE0_9FLAO</name>
<dbReference type="Proteomes" id="UP000220828">
    <property type="component" value="Unassembled WGS sequence"/>
</dbReference>
<evidence type="ECO:0000256" key="8">
    <source>
        <dbReference type="PROSITE-ProRule" id="PRU01360"/>
    </source>
</evidence>
<comment type="subcellular location">
    <subcellularLocation>
        <location evidence="1 8">Cell outer membrane</location>
        <topology evidence="1 8">Multi-pass membrane protein</topology>
    </subcellularLocation>
</comment>
<feature type="domain" description="TonB-dependent receptor plug" evidence="11">
    <location>
        <begin position="47"/>
        <end position="153"/>
    </location>
</feature>
<accession>A0A2H3KPE0</accession>
<evidence type="ECO:0000256" key="4">
    <source>
        <dbReference type="ARBA" id="ARBA00022692"/>
    </source>
</evidence>
<dbReference type="Gene3D" id="2.40.170.20">
    <property type="entry name" value="TonB-dependent receptor, beta-barrel domain"/>
    <property type="match status" value="1"/>
</dbReference>
<keyword evidence="2 8" id="KW-0813">Transport</keyword>
<keyword evidence="6 8" id="KW-0472">Membrane</keyword>
<dbReference type="Gene3D" id="2.170.130.10">
    <property type="entry name" value="TonB-dependent receptor, plug domain"/>
    <property type="match status" value="1"/>
</dbReference>
<keyword evidence="3 8" id="KW-1134">Transmembrane beta strand</keyword>
<sequence>MYKKTCRLLLICWITALNGQEQPIIMEEVIIKARKKTNKENKEFEKHAQSIESLSEYELNRNNPNFIEQSLNTVAGIQVDKRTAIGGQRIVIRGYGNDQKFNNWGIKMYYNNMPLTNADGITILDDIDFSFVHAIDVVKGPAATLYGGGIGGVVRFYSKTQNENGHSIEQRTGFGTNNLFQSNLIFNYNTNQTKMCLSYNHLETNGYRPHGASLKNFITYLGDFKISDSEKMNIYASHNFSFEQVAGQISYSDYYQGIDNGNSAYIKKNAGNKLKSLRFGISYDNQVSKTIKNSTTFFYYNSDFERIAAGAFEISKNTNYGIRSQFTFKKNINEKWHYSNELGTEIHVTTSLISNYRFLGTDDNNPWLVSDITKASYFNYQNQQISFFTNNRLEYQPLKLTFIVGLSTNNVKFKRKDLLAIPGLINNYNKDLSLTKSFGWKLNPHLAFQKKIKNHIFNLSLSYGYNAPTASTAFISGLNQTNDLLQAEQAKMFDFSIHGLFLDTKLDYQLAFYNIQIKNKLTQLSGVNPIGGTAYQYWTNTGNQTNKGIELSMGYIFETQFSKVIQSIQPFFSFNYNDFKYKNFNTKFGNSIVDYTNKIVVGTPDYKFSIGFDFNLIKNLYVNTTYSQMGRVYTDFENANLVHGYEQFNMKIGYKKKFFNSKCLLDFYIAGNNLTNKINYNFLFLGNNINDNDVGNNYPTGVATDVNPGPSKSYFFGSLNLKYYL</sequence>
<evidence type="ECO:0000256" key="9">
    <source>
        <dbReference type="RuleBase" id="RU003357"/>
    </source>
</evidence>
<dbReference type="GO" id="GO:0009279">
    <property type="term" value="C:cell outer membrane"/>
    <property type="evidence" value="ECO:0007669"/>
    <property type="project" value="UniProtKB-SubCell"/>
</dbReference>
<protein>
    <submittedName>
        <fullName evidence="12">TonB-dependent receptor</fullName>
    </submittedName>
</protein>
<evidence type="ECO:0000256" key="7">
    <source>
        <dbReference type="ARBA" id="ARBA00023237"/>
    </source>
</evidence>
<dbReference type="InterPro" id="IPR000531">
    <property type="entry name" value="Beta-barrel_TonB"/>
</dbReference>
<feature type="domain" description="TonB-dependent receptor-like beta-barrel" evidence="10">
    <location>
        <begin position="237"/>
        <end position="674"/>
    </location>
</feature>
<dbReference type="EMBL" id="PCMW01000069">
    <property type="protein sequence ID" value="PDS23077.1"/>
    <property type="molecule type" value="Genomic_DNA"/>
</dbReference>
<evidence type="ECO:0000256" key="6">
    <source>
        <dbReference type="ARBA" id="ARBA00023136"/>
    </source>
</evidence>
<dbReference type="Pfam" id="PF07715">
    <property type="entry name" value="Plug"/>
    <property type="match status" value="1"/>
</dbReference>
<evidence type="ECO:0000256" key="3">
    <source>
        <dbReference type="ARBA" id="ARBA00022452"/>
    </source>
</evidence>
<keyword evidence="12" id="KW-0675">Receptor</keyword>
<dbReference type="InterPro" id="IPR039426">
    <property type="entry name" value="TonB-dep_rcpt-like"/>
</dbReference>
<gene>
    <name evidence="12" type="ORF">B0A77_11715</name>
</gene>
<comment type="similarity">
    <text evidence="8 9">Belongs to the TonB-dependent receptor family.</text>
</comment>
<keyword evidence="4 8" id="KW-0812">Transmembrane</keyword>
<evidence type="ECO:0000259" key="11">
    <source>
        <dbReference type="Pfam" id="PF07715"/>
    </source>
</evidence>
<proteinExistence type="inferred from homology"/>
<dbReference type="InterPro" id="IPR036942">
    <property type="entry name" value="Beta-barrel_TonB_sf"/>
</dbReference>
<dbReference type="SUPFAM" id="SSF56935">
    <property type="entry name" value="Porins"/>
    <property type="match status" value="1"/>
</dbReference>
<dbReference type="PROSITE" id="PS52016">
    <property type="entry name" value="TONB_DEPENDENT_REC_3"/>
    <property type="match status" value="1"/>
</dbReference>
<evidence type="ECO:0000256" key="2">
    <source>
        <dbReference type="ARBA" id="ARBA00022448"/>
    </source>
</evidence>
<evidence type="ECO:0000259" key="10">
    <source>
        <dbReference type="Pfam" id="PF00593"/>
    </source>
</evidence>
<dbReference type="InterPro" id="IPR037066">
    <property type="entry name" value="Plug_dom_sf"/>
</dbReference>
<evidence type="ECO:0000256" key="5">
    <source>
        <dbReference type="ARBA" id="ARBA00023077"/>
    </source>
</evidence>